<proteinExistence type="predicted"/>
<feature type="region of interest" description="Disordered" evidence="1">
    <location>
        <begin position="93"/>
        <end position="126"/>
    </location>
</feature>
<organism evidence="2 3">
    <name type="scientific">Mugilogobius chulae</name>
    <name type="common">yellowstripe goby</name>
    <dbReference type="NCBI Taxonomy" id="88201"/>
    <lineage>
        <taxon>Eukaryota</taxon>
        <taxon>Metazoa</taxon>
        <taxon>Chordata</taxon>
        <taxon>Craniata</taxon>
        <taxon>Vertebrata</taxon>
        <taxon>Euteleostomi</taxon>
        <taxon>Actinopterygii</taxon>
        <taxon>Neopterygii</taxon>
        <taxon>Teleostei</taxon>
        <taxon>Neoteleostei</taxon>
        <taxon>Acanthomorphata</taxon>
        <taxon>Gobiaria</taxon>
        <taxon>Gobiiformes</taxon>
        <taxon>Gobioidei</taxon>
        <taxon>Gobiidae</taxon>
        <taxon>Gobionellinae</taxon>
        <taxon>Mugilogobius</taxon>
    </lineage>
</organism>
<feature type="compositionally biased region" description="Basic and acidic residues" evidence="1">
    <location>
        <begin position="169"/>
        <end position="184"/>
    </location>
</feature>
<name>A0AAW0Q364_9GOBI</name>
<comment type="caution">
    <text evidence="2">The sequence shown here is derived from an EMBL/GenBank/DDBJ whole genome shotgun (WGS) entry which is preliminary data.</text>
</comment>
<gene>
    <name evidence="2" type="ORF">WMY93_000700</name>
</gene>
<accession>A0AAW0Q364</accession>
<dbReference type="Proteomes" id="UP001460270">
    <property type="component" value="Unassembled WGS sequence"/>
</dbReference>
<protein>
    <submittedName>
        <fullName evidence="2">Uncharacterized protein</fullName>
    </submittedName>
</protein>
<feature type="region of interest" description="Disordered" evidence="1">
    <location>
        <begin position="169"/>
        <end position="211"/>
    </location>
</feature>
<dbReference type="EMBL" id="JBBPFD010000001">
    <property type="protein sequence ID" value="KAK7944972.1"/>
    <property type="molecule type" value="Genomic_DNA"/>
</dbReference>
<feature type="compositionally biased region" description="Basic residues" evidence="1">
    <location>
        <begin position="250"/>
        <end position="260"/>
    </location>
</feature>
<evidence type="ECO:0000313" key="2">
    <source>
        <dbReference type="EMBL" id="KAK7944972.1"/>
    </source>
</evidence>
<dbReference type="AlphaFoldDB" id="A0AAW0Q364"/>
<keyword evidence="3" id="KW-1185">Reference proteome</keyword>
<evidence type="ECO:0000313" key="3">
    <source>
        <dbReference type="Proteomes" id="UP001460270"/>
    </source>
</evidence>
<feature type="compositionally biased region" description="Polar residues" evidence="1">
    <location>
        <begin position="197"/>
        <end position="211"/>
    </location>
</feature>
<feature type="compositionally biased region" description="Basic and acidic residues" evidence="1">
    <location>
        <begin position="93"/>
        <end position="105"/>
    </location>
</feature>
<evidence type="ECO:0000256" key="1">
    <source>
        <dbReference type="SAM" id="MobiDB-lite"/>
    </source>
</evidence>
<sequence>MGMDPFFTVVLLQGGERRQREESSVTHRISYESWLASRGLMLSPFHVRWQTTMFNRLFAYCARIRPRALYLWFNSGLVFGVVSMVGSDSSGKDIAADFGPDDHRQPSHRGTADPTSGGPWSEPSHQSAGLLLRGSAAQRSYMSSDMRWEQVSILNYIFGLKSKSSSKSKRDTVLVKSRIKERTSPSKVPGQKRDNPSSKSQVQKIDKSQFSPKFKRKDNRLALVIVIESLEIRAPKETPVSDVYSQKTSQRSRKRDKFRD</sequence>
<feature type="region of interest" description="Disordered" evidence="1">
    <location>
        <begin position="238"/>
        <end position="260"/>
    </location>
</feature>
<reference evidence="3" key="1">
    <citation type="submission" date="2024-04" db="EMBL/GenBank/DDBJ databases">
        <title>Salinicola lusitanus LLJ914,a marine bacterium isolated from the Okinawa Trough.</title>
        <authorList>
            <person name="Li J."/>
        </authorList>
    </citation>
    <scope>NUCLEOTIDE SEQUENCE [LARGE SCALE GENOMIC DNA]</scope>
</reference>